<dbReference type="KEGG" id="fln:FLA_0420"/>
<reference evidence="2" key="1">
    <citation type="submission" date="2017-01" db="EMBL/GenBank/DDBJ databases">
        <authorList>
            <person name="Varghese N."/>
            <person name="Submissions S."/>
        </authorList>
    </citation>
    <scope>NUCLEOTIDE SEQUENCE [LARGE SCALE GENOMIC DNA]</scope>
    <source>
        <strain evidence="2">DSM 21054</strain>
    </source>
</reference>
<organism evidence="1 2">
    <name type="scientific">Filimonas lacunae</name>
    <dbReference type="NCBI Taxonomy" id="477680"/>
    <lineage>
        <taxon>Bacteria</taxon>
        <taxon>Pseudomonadati</taxon>
        <taxon>Bacteroidota</taxon>
        <taxon>Chitinophagia</taxon>
        <taxon>Chitinophagales</taxon>
        <taxon>Chitinophagaceae</taxon>
        <taxon>Filimonas</taxon>
    </lineage>
</organism>
<dbReference type="OrthoDB" id="798805at2"/>
<dbReference type="STRING" id="477680.SAMN05421788_110163"/>
<evidence type="ECO:0000313" key="2">
    <source>
        <dbReference type="Proteomes" id="UP000186917"/>
    </source>
</evidence>
<name>A0A173MA92_9BACT</name>
<dbReference type="AlphaFoldDB" id="A0A173MA92"/>
<proteinExistence type="predicted"/>
<accession>A0A173MA92</accession>
<evidence type="ECO:0000313" key="1">
    <source>
        <dbReference type="EMBL" id="SIT31416.1"/>
    </source>
</evidence>
<dbReference type="Proteomes" id="UP000186917">
    <property type="component" value="Unassembled WGS sequence"/>
</dbReference>
<sequence>MAQFSEERLFKIRRLRKARRLHKKEPLFALQLMQEIYPGYTQEDFTDDLRPRTAPKKKKGKTLMARYGRYSRMQSLLIEFRLTGEWWYVYQASRLKERMTQPYRVQMTLAGAQREYPLPAQTPIALVEKLVTKIAVLQSWPEVEAAISAFNQYTHIS</sequence>
<keyword evidence="2" id="KW-1185">Reference proteome</keyword>
<dbReference type="EMBL" id="FTOR01000010">
    <property type="protein sequence ID" value="SIT31416.1"/>
    <property type="molecule type" value="Genomic_DNA"/>
</dbReference>
<gene>
    <name evidence="1" type="ORF">SAMN05421788_110163</name>
</gene>
<dbReference type="RefSeq" id="WP_076381740.1">
    <property type="nucleotide sequence ID" value="NZ_AP017422.1"/>
</dbReference>
<protein>
    <submittedName>
        <fullName evidence="1">Uncharacterized protein</fullName>
    </submittedName>
</protein>